<dbReference type="EMBL" id="JACHHT010000003">
    <property type="protein sequence ID" value="MBB6523416.1"/>
    <property type="molecule type" value="Genomic_DNA"/>
</dbReference>
<dbReference type="CDD" id="cd00090">
    <property type="entry name" value="HTH_ARSR"/>
    <property type="match status" value="1"/>
</dbReference>
<dbReference type="RefSeq" id="WP_184679399.1">
    <property type="nucleotide sequence ID" value="NZ_JAAONY010000003.1"/>
</dbReference>
<dbReference type="GO" id="GO:0097063">
    <property type="term" value="F:cadmium ion sensor activity"/>
    <property type="evidence" value="ECO:0007669"/>
    <property type="project" value="TreeGrafter"/>
</dbReference>
<evidence type="ECO:0000313" key="3">
    <source>
        <dbReference type="Proteomes" id="UP000528457"/>
    </source>
</evidence>
<dbReference type="AlphaFoldDB" id="A0A7X0JY60"/>
<gene>
    <name evidence="2" type="ORF">HNR48_003718</name>
</gene>
<dbReference type="Proteomes" id="UP000528457">
    <property type="component" value="Unassembled WGS sequence"/>
</dbReference>
<dbReference type="InterPro" id="IPR011991">
    <property type="entry name" value="ArsR-like_HTH"/>
</dbReference>
<name>A0A7X0JY60_9GAMM</name>
<keyword evidence="3" id="KW-1185">Reference proteome</keyword>
<dbReference type="SUPFAM" id="SSF46785">
    <property type="entry name" value="Winged helix' DNA-binding domain"/>
    <property type="match status" value="1"/>
</dbReference>
<dbReference type="InParanoid" id="A0A7X0JY60"/>
<dbReference type="InterPro" id="IPR001845">
    <property type="entry name" value="HTH_ArsR_DNA-bd_dom"/>
</dbReference>
<dbReference type="InterPro" id="IPR036390">
    <property type="entry name" value="WH_DNA-bd_sf"/>
</dbReference>
<dbReference type="SMART" id="SM00418">
    <property type="entry name" value="HTH_ARSR"/>
    <property type="match status" value="1"/>
</dbReference>
<dbReference type="Pfam" id="PF12840">
    <property type="entry name" value="HTH_20"/>
    <property type="match status" value="1"/>
</dbReference>
<comment type="caution">
    <text evidence="2">The sequence shown here is derived from an EMBL/GenBank/DDBJ whole genome shotgun (WGS) entry which is preliminary data.</text>
</comment>
<accession>A0A7X0JY60</accession>
<dbReference type="GO" id="GO:0003700">
    <property type="term" value="F:DNA-binding transcription factor activity"/>
    <property type="evidence" value="ECO:0007669"/>
    <property type="project" value="InterPro"/>
</dbReference>
<dbReference type="GO" id="GO:0003677">
    <property type="term" value="F:DNA binding"/>
    <property type="evidence" value="ECO:0007669"/>
    <property type="project" value="UniProtKB-KW"/>
</dbReference>
<proteinExistence type="predicted"/>
<evidence type="ECO:0000259" key="1">
    <source>
        <dbReference type="PROSITE" id="PS50987"/>
    </source>
</evidence>
<protein>
    <submittedName>
        <fullName evidence="2">DNA-binding transcriptional ArsR family regulator</fullName>
    </submittedName>
</protein>
<dbReference type="InterPro" id="IPR036388">
    <property type="entry name" value="WH-like_DNA-bd_sf"/>
</dbReference>
<sequence>MEPNIAYMASLIGDEARSKMLTALMSGKALTATELSLEAGITPQTASSHLNKLLDGELIVVRKQGRHKYFQLRNAEIAELIEHMLNISAGTSCAQVSTGPQDDRLRKARVCYDHLAGELAVQLFDALLDKAYFIEHDNELMLTDSGRSFFKNLGADFELLNNTRRPLCKACLDWSERRSHLAGSLGKWILHDAISRAWAKQDMDSRAIRFTSKGALAFARQYGLAAMG</sequence>
<dbReference type="GO" id="GO:0010288">
    <property type="term" value="P:response to lead ion"/>
    <property type="evidence" value="ECO:0007669"/>
    <property type="project" value="TreeGrafter"/>
</dbReference>
<keyword evidence="2" id="KW-0238">DNA-binding</keyword>
<feature type="domain" description="HTH arsR-type" evidence="1">
    <location>
        <begin position="1"/>
        <end position="92"/>
    </location>
</feature>
<reference evidence="2 3" key="1">
    <citation type="submission" date="2020-08" db="EMBL/GenBank/DDBJ databases">
        <title>Genomic Encyclopedia of Type Strains, Phase IV (KMG-IV): sequencing the most valuable type-strain genomes for metagenomic binning, comparative biology and taxonomic classification.</title>
        <authorList>
            <person name="Goeker M."/>
        </authorList>
    </citation>
    <scope>NUCLEOTIDE SEQUENCE [LARGE SCALE GENOMIC DNA]</scope>
    <source>
        <strain evidence="2 3">DSM 22368</strain>
    </source>
</reference>
<dbReference type="InterPro" id="IPR052543">
    <property type="entry name" value="HTH_Metal-responsive_Reg"/>
</dbReference>
<evidence type="ECO:0000313" key="2">
    <source>
        <dbReference type="EMBL" id="MBB6523416.1"/>
    </source>
</evidence>
<dbReference type="GO" id="GO:0046686">
    <property type="term" value="P:response to cadmium ion"/>
    <property type="evidence" value="ECO:0007669"/>
    <property type="project" value="TreeGrafter"/>
</dbReference>
<dbReference type="PANTHER" id="PTHR39168">
    <property type="entry name" value="TRANSCRIPTIONAL REGULATOR-RELATED"/>
    <property type="match status" value="1"/>
</dbReference>
<dbReference type="PROSITE" id="PS50987">
    <property type="entry name" value="HTH_ARSR_2"/>
    <property type="match status" value="1"/>
</dbReference>
<organism evidence="2 3">
    <name type="scientific">Pseudoteredinibacter isoporae</name>
    <dbReference type="NCBI Taxonomy" id="570281"/>
    <lineage>
        <taxon>Bacteria</taxon>
        <taxon>Pseudomonadati</taxon>
        <taxon>Pseudomonadota</taxon>
        <taxon>Gammaproteobacteria</taxon>
        <taxon>Cellvibrionales</taxon>
        <taxon>Cellvibrionaceae</taxon>
        <taxon>Pseudoteredinibacter</taxon>
    </lineage>
</organism>
<dbReference type="Gene3D" id="1.10.10.10">
    <property type="entry name" value="Winged helix-like DNA-binding domain superfamily/Winged helix DNA-binding domain"/>
    <property type="match status" value="1"/>
</dbReference>
<dbReference type="GO" id="GO:0032791">
    <property type="term" value="F:lead ion binding"/>
    <property type="evidence" value="ECO:0007669"/>
    <property type="project" value="TreeGrafter"/>
</dbReference>
<dbReference type="PANTHER" id="PTHR39168:SF1">
    <property type="entry name" value="TRANSCRIPTIONAL REGULATORY PROTEIN"/>
    <property type="match status" value="1"/>
</dbReference>